<dbReference type="SUPFAM" id="SSF46626">
    <property type="entry name" value="Cytochrome c"/>
    <property type="match status" value="1"/>
</dbReference>
<dbReference type="GO" id="GO:0020037">
    <property type="term" value="F:heme binding"/>
    <property type="evidence" value="ECO:0007669"/>
    <property type="project" value="InterPro"/>
</dbReference>
<dbReference type="InterPro" id="IPR036909">
    <property type="entry name" value="Cyt_c-like_dom_sf"/>
</dbReference>
<dbReference type="PANTHER" id="PTHR33751">
    <property type="entry name" value="CBB3-TYPE CYTOCHROME C OXIDASE SUBUNIT FIXP"/>
    <property type="match status" value="1"/>
</dbReference>
<dbReference type="InterPro" id="IPR050597">
    <property type="entry name" value="Cytochrome_c_Oxidase_Subunit"/>
</dbReference>
<evidence type="ECO:0000256" key="4">
    <source>
        <dbReference type="PROSITE-ProRule" id="PRU00433"/>
    </source>
</evidence>
<dbReference type="Pfam" id="PF13442">
    <property type="entry name" value="Cytochrome_CBB3"/>
    <property type="match status" value="1"/>
</dbReference>
<dbReference type="EMBL" id="PQAP01000040">
    <property type="protein sequence ID" value="PWB74129.1"/>
    <property type="molecule type" value="Genomic_DNA"/>
</dbReference>
<dbReference type="GO" id="GO:0046872">
    <property type="term" value="F:metal ion binding"/>
    <property type="evidence" value="ECO:0007669"/>
    <property type="project" value="UniProtKB-KW"/>
</dbReference>
<sequence>MGRKPVRVAFREETRENDTSTYVALLDRSDLDTGKAVFLKNCATCHGQFAEGKIGPNLTDDYWLHGAGMTNVVKTIKYGYPTKGMLAWRGELRPQQILQVASYVLSLHGSNPPNPKPPQGELVKQ</sequence>
<gene>
    <name evidence="6" type="ORF">C3F09_04365</name>
</gene>
<evidence type="ECO:0000256" key="3">
    <source>
        <dbReference type="ARBA" id="ARBA00023004"/>
    </source>
</evidence>
<protein>
    <recommendedName>
        <fullName evidence="5">Cytochrome c domain-containing protein</fullName>
    </recommendedName>
</protein>
<evidence type="ECO:0000256" key="2">
    <source>
        <dbReference type="ARBA" id="ARBA00022723"/>
    </source>
</evidence>
<reference evidence="6 7" key="1">
    <citation type="journal article" date="2018" name="ISME J.">
        <title>A methanotrophic archaeon couples anaerobic oxidation of methane to Fe(III) reduction.</title>
        <authorList>
            <person name="Cai C."/>
            <person name="Leu A.O."/>
            <person name="Xie G.J."/>
            <person name="Guo J."/>
            <person name="Feng Y."/>
            <person name="Zhao J.X."/>
            <person name="Tyson G.W."/>
            <person name="Yuan Z."/>
            <person name="Hu S."/>
        </authorList>
    </citation>
    <scope>NUCLEOTIDE SEQUENCE [LARGE SCALE GENOMIC DNA]</scope>
    <source>
        <strain evidence="6">FeB_12</strain>
    </source>
</reference>
<dbReference type="AlphaFoldDB" id="A0A855X9A8"/>
<dbReference type="GO" id="GO:0009055">
    <property type="term" value="F:electron transfer activity"/>
    <property type="evidence" value="ECO:0007669"/>
    <property type="project" value="InterPro"/>
</dbReference>
<name>A0A855X9A8_9BACT</name>
<comment type="caution">
    <text evidence="6">The sequence shown here is derived from an EMBL/GenBank/DDBJ whole genome shotgun (WGS) entry which is preliminary data.</text>
</comment>
<feature type="domain" description="Cytochrome c" evidence="5">
    <location>
        <begin position="29"/>
        <end position="108"/>
    </location>
</feature>
<evidence type="ECO:0000313" key="7">
    <source>
        <dbReference type="Proteomes" id="UP000250918"/>
    </source>
</evidence>
<keyword evidence="2 4" id="KW-0479">Metal-binding</keyword>
<organism evidence="6 7">
    <name type="scientific">candidate division GN15 bacterium</name>
    <dbReference type="NCBI Taxonomy" id="2072418"/>
    <lineage>
        <taxon>Bacteria</taxon>
        <taxon>candidate division GN15</taxon>
    </lineage>
</organism>
<accession>A0A855X9A8</accession>
<dbReference type="PANTHER" id="PTHR33751:SF1">
    <property type="entry name" value="CBB3-TYPE CYTOCHROME C OXIDASE SUBUNIT FIXP"/>
    <property type="match status" value="1"/>
</dbReference>
<evidence type="ECO:0000313" key="6">
    <source>
        <dbReference type="EMBL" id="PWB74129.1"/>
    </source>
</evidence>
<dbReference type="Proteomes" id="UP000250918">
    <property type="component" value="Unassembled WGS sequence"/>
</dbReference>
<dbReference type="PROSITE" id="PS51007">
    <property type="entry name" value="CYTC"/>
    <property type="match status" value="1"/>
</dbReference>
<keyword evidence="1 4" id="KW-0349">Heme</keyword>
<proteinExistence type="predicted"/>
<evidence type="ECO:0000256" key="1">
    <source>
        <dbReference type="ARBA" id="ARBA00022617"/>
    </source>
</evidence>
<keyword evidence="3 4" id="KW-0408">Iron</keyword>
<evidence type="ECO:0000259" key="5">
    <source>
        <dbReference type="PROSITE" id="PS51007"/>
    </source>
</evidence>
<dbReference type="Gene3D" id="1.10.760.10">
    <property type="entry name" value="Cytochrome c-like domain"/>
    <property type="match status" value="1"/>
</dbReference>
<dbReference type="InterPro" id="IPR009056">
    <property type="entry name" value="Cyt_c-like_dom"/>
</dbReference>